<reference evidence="2 3" key="1">
    <citation type="submission" date="2017-01" db="EMBL/GenBank/DDBJ databases">
        <title>Genome sequencing of Arcobacter sp. LPB0137.</title>
        <authorList>
            <person name="Lee G.-W."/>
            <person name="Yi H."/>
        </authorList>
    </citation>
    <scope>NUCLEOTIDE SEQUENCE [LARGE SCALE GENOMIC DNA]</scope>
    <source>
        <strain evidence="2 3">LPB0137</strain>
    </source>
</reference>
<evidence type="ECO:0000313" key="2">
    <source>
        <dbReference type="EMBL" id="APW65564.1"/>
    </source>
</evidence>
<dbReference type="InterPro" id="IPR008984">
    <property type="entry name" value="SMAD_FHA_dom_sf"/>
</dbReference>
<feature type="domain" description="FHA" evidence="1">
    <location>
        <begin position="46"/>
        <end position="120"/>
    </location>
</feature>
<dbReference type="STRING" id="1850254.LPB137_06745"/>
<accession>A0A1P8KLW9</accession>
<evidence type="ECO:0000259" key="1">
    <source>
        <dbReference type="PROSITE" id="PS50006"/>
    </source>
</evidence>
<dbReference type="Gene3D" id="2.60.200.20">
    <property type="match status" value="1"/>
</dbReference>
<dbReference type="CDD" id="cd00060">
    <property type="entry name" value="FHA"/>
    <property type="match status" value="1"/>
</dbReference>
<dbReference type="SUPFAM" id="SSF49879">
    <property type="entry name" value="SMAD/FHA domain"/>
    <property type="match status" value="1"/>
</dbReference>
<sequence length="159" mass="18154">MQNIKINLIKRITPNAVLLPLTKEASQSITKSSSKNDLIAMKDFPFKIGRESRLGESEKGIFIKLRIASPTKPNNDIYLLNNSKELQISKEHFQIEKKEMNYFLKDRGSSNGMTINGISMGGKKEIFEKELKDGDIIKIGNEKSKFEYQFLILENIQIS</sequence>
<dbReference type="SMART" id="SM00240">
    <property type="entry name" value="FHA"/>
    <property type="match status" value="1"/>
</dbReference>
<dbReference type="Pfam" id="PF00498">
    <property type="entry name" value="FHA"/>
    <property type="match status" value="1"/>
</dbReference>
<name>A0A1P8KLW9_9BACT</name>
<dbReference type="OrthoDB" id="5366177at2"/>
<dbReference type="EMBL" id="CP019070">
    <property type="protein sequence ID" value="APW65564.1"/>
    <property type="molecule type" value="Genomic_DNA"/>
</dbReference>
<dbReference type="KEGG" id="alp:LPB137_06745"/>
<evidence type="ECO:0000313" key="3">
    <source>
        <dbReference type="Proteomes" id="UP000186074"/>
    </source>
</evidence>
<dbReference type="PROSITE" id="PS50006">
    <property type="entry name" value="FHA_DOMAIN"/>
    <property type="match status" value="1"/>
</dbReference>
<proteinExistence type="predicted"/>
<dbReference type="AlphaFoldDB" id="A0A1P8KLW9"/>
<gene>
    <name evidence="2" type="ORF">LPB137_06745</name>
</gene>
<organism evidence="2 3">
    <name type="scientific">Poseidonibacter parvus</name>
    <dbReference type="NCBI Taxonomy" id="1850254"/>
    <lineage>
        <taxon>Bacteria</taxon>
        <taxon>Pseudomonadati</taxon>
        <taxon>Campylobacterota</taxon>
        <taxon>Epsilonproteobacteria</taxon>
        <taxon>Campylobacterales</taxon>
        <taxon>Arcobacteraceae</taxon>
        <taxon>Poseidonibacter</taxon>
    </lineage>
</organism>
<dbReference type="RefSeq" id="WP_076086116.1">
    <property type="nucleotide sequence ID" value="NZ_CP019070.1"/>
</dbReference>
<protein>
    <recommendedName>
        <fullName evidence="1">FHA domain-containing protein</fullName>
    </recommendedName>
</protein>
<keyword evidence="3" id="KW-1185">Reference proteome</keyword>
<dbReference type="Proteomes" id="UP000186074">
    <property type="component" value="Chromosome"/>
</dbReference>
<dbReference type="InterPro" id="IPR000253">
    <property type="entry name" value="FHA_dom"/>
</dbReference>